<feature type="compositionally biased region" description="Basic and acidic residues" evidence="5">
    <location>
        <begin position="540"/>
        <end position="549"/>
    </location>
</feature>
<dbReference type="PANTHER" id="PTHR24251">
    <property type="entry name" value="OVOCHYMASE-RELATED"/>
    <property type="match status" value="1"/>
</dbReference>
<feature type="region of interest" description="Disordered" evidence="5">
    <location>
        <begin position="419"/>
        <end position="458"/>
    </location>
</feature>
<dbReference type="PROSITE" id="PS50068">
    <property type="entry name" value="LDLRA_2"/>
    <property type="match status" value="1"/>
</dbReference>
<evidence type="ECO:0000313" key="10">
    <source>
        <dbReference type="Proteomes" id="UP001153712"/>
    </source>
</evidence>
<feature type="domain" description="CUB" evidence="8">
    <location>
        <begin position="61"/>
        <end position="176"/>
    </location>
</feature>
<name>A0A9N9XPB2_PHYSR</name>
<sequence>MVSIKWTKILTFIVMLFNDVVSPSQLSNRVNKSDRRPRDAAGPENPVTLNLFPEEPVLEACKPFVNVTNNQFFSPGYPAETYTNNTDCVVVLQAPPGHLIKLDFRDWFHIEYSPNCKNDYLEVRDGAHGFNVQLHKPFCGKTFPPMMTSSDRYLWIHFKSDENIEFAGFKAVFEFIRRPAGSKTPEARPCVMDFENLNEEEFGKVDIDNNTLDFYIDNELPIDCLWSITVREGWRIYLQFSEFSLEKPNDCTYNFVQVFSGKTDMASNEKEFCGSIADTVTSKGNRMFVRFFSESKGKKTLFLANFTAFRDLGPAKNLKCNEETEFDCEDATCIDKDLKCNQKYNCRFRWDEEDESCLVTQSKTWSGDHIIIIMVIFSLILTGMCLTFIYNCITKLIRDHRTIQEYIRQSREQQLNELEKHHQLDQRSIKSRSRSSPSEPSPNRYDSSNHQVTSSTPCYVPGGDVLPILVRNEHSLSPSSDACDANIYTVDDEGLPQTCDSACQTRESLFTAHAYSSGNSTPSRSVHANSPPAPFSTFGYKKDRDKETGKFRAEAKIEMSRLEEKNRRPYSVQTTKSAPDVIVTH</sequence>
<dbReference type="OrthoDB" id="9971251at2759"/>
<dbReference type="InterPro" id="IPR002172">
    <property type="entry name" value="LDrepeatLR_classA_rpt"/>
</dbReference>
<dbReference type="EMBL" id="OU900096">
    <property type="protein sequence ID" value="CAG9859663.1"/>
    <property type="molecule type" value="Genomic_DNA"/>
</dbReference>
<evidence type="ECO:0000256" key="2">
    <source>
        <dbReference type="ARBA" id="ARBA00023157"/>
    </source>
</evidence>
<keyword evidence="2 4" id="KW-1015">Disulfide bond</keyword>
<dbReference type="CDD" id="cd00041">
    <property type="entry name" value="CUB"/>
    <property type="match status" value="2"/>
</dbReference>
<dbReference type="AlphaFoldDB" id="A0A9N9XPB2"/>
<evidence type="ECO:0000256" key="3">
    <source>
        <dbReference type="PROSITE-ProRule" id="PRU00059"/>
    </source>
</evidence>
<dbReference type="Proteomes" id="UP001153712">
    <property type="component" value="Chromosome 3"/>
</dbReference>
<keyword evidence="6" id="KW-0472">Membrane</keyword>
<evidence type="ECO:0000256" key="1">
    <source>
        <dbReference type="ARBA" id="ARBA00022737"/>
    </source>
</evidence>
<accession>A0A9N9XPB2</accession>
<feature type="domain" description="CUB" evidence="8">
    <location>
        <begin position="190"/>
        <end position="309"/>
    </location>
</feature>
<protein>
    <recommendedName>
        <fullName evidence="8">CUB domain-containing protein</fullName>
    </recommendedName>
</protein>
<feature type="region of interest" description="Disordered" evidence="5">
    <location>
        <begin position="562"/>
        <end position="585"/>
    </location>
</feature>
<feature type="compositionally biased region" description="Basic and acidic residues" evidence="5">
    <location>
        <begin position="31"/>
        <end position="41"/>
    </location>
</feature>
<feature type="region of interest" description="Disordered" evidence="5">
    <location>
        <begin position="515"/>
        <end position="549"/>
    </location>
</feature>
<keyword evidence="6" id="KW-1133">Transmembrane helix</keyword>
<evidence type="ECO:0000313" key="9">
    <source>
        <dbReference type="EMBL" id="CAG9859663.1"/>
    </source>
</evidence>
<keyword evidence="7" id="KW-0732">Signal</keyword>
<dbReference type="PANTHER" id="PTHR24251:SF28">
    <property type="entry name" value="NEUROPILIN AND TOLLOID-LIKE, ISOFORM B"/>
    <property type="match status" value="1"/>
</dbReference>
<feature type="region of interest" description="Disordered" evidence="5">
    <location>
        <begin position="27"/>
        <end position="48"/>
    </location>
</feature>
<evidence type="ECO:0000256" key="7">
    <source>
        <dbReference type="SAM" id="SignalP"/>
    </source>
</evidence>
<feature type="disulfide bond" evidence="4">
    <location>
        <begin position="328"/>
        <end position="346"/>
    </location>
</feature>
<dbReference type="PROSITE" id="PS01180">
    <property type="entry name" value="CUB"/>
    <property type="match status" value="2"/>
</dbReference>
<keyword evidence="6" id="KW-0812">Transmembrane</keyword>
<dbReference type="InterPro" id="IPR035914">
    <property type="entry name" value="Sperma_CUB_dom_sf"/>
</dbReference>
<feature type="compositionally biased region" description="Basic and acidic residues" evidence="5">
    <location>
        <begin position="419"/>
        <end position="428"/>
    </location>
</feature>
<feature type="compositionally biased region" description="Polar residues" evidence="5">
    <location>
        <begin position="444"/>
        <end position="457"/>
    </location>
</feature>
<dbReference type="Pfam" id="PF00431">
    <property type="entry name" value="CUB"/>
    <property type="match status" value="2"/>
</dbReference>
<dbReference type="InterPro" id="IPR000859">
    <property type="entry name" value="CUB_dom"/>
</dbReference>
<reference evidence="9" key="1">
    <citation type="submission" date="2022-01" db="EMBL/GenBank/DDBJ databases">
        <authorList>
            <person name="King R."/>
        </authorList>
    </citation>
    <scope>NUCLEOTIDE SEQUENCE</scope>
</reference>
<dbReference type="SMART" id="SM00042">
    <property type="entry name" value="CUB"/>
    <property type="match status" value="2"/>
</dbReference>
<evidence type="ECO:0000256" key="4">
    <source>
        <dbReference type="PROSITE-ProRule" id="PRU00124"/>
    </source>
</evidence>
<evidence type="ECO:0000256" key="5">
    <source>
        <dbReference type="SAM" id="MobiDB-lite"/>
    </source>
</evidence>
<evidence type="ECO:0000256" key="6">
    <source>
        <dbReference type="SAM" id="Phobius"/>
    </source>
</evidence>
<dbReference type="SMART" id="SM00192">
    <property type="entry name" value="LDLa"/>
    <property type="match status" value="1"/>
</dbReference>
<comment type="caution">
    <text evidence="4">Lacks conserved residue(s) required for the propagation of feature annotation.</text>
</comment>
<keyword evidence="1" id="KW-0677">Repeat</keyword>
<feature type="chain" id="PRO_5040292366" description="CUB domain-containing protein" evidence="7">
    <location>
        <begin position="24"/>
        <end position="585"/>
    </location>
</feature>
<dbReference type="SUPFAM" id="SSF49854">
    <property type="entry name" value="Spermadhesin, CUB domain"/>
    <property type="match status" value="2"/>
</dbReference>
<feature type="signal peptide" evidence="7">
    <location>
        <begin position="1"/>
        <end position="23"/>
    </location>
</feature>
<proteinExistence type="predicted"/>
<dbReference type="Gene3D" id="2.60.120.290">
    <property type="entry name" value="Spermadhesin, CUB domain"/>
    <property type="match status" value="2"/>
</dbReference>
<dbReference type="CDD" id="cd00112">
    <property type="entry name" value="LDLa"/>
    <property type="match status" value="1"/>
</dbReference>
<feature type="disulfide bond" evidence="3">
    <location>
        <begin position="61"/>
        <end position="88"/>
    </location>
</feature>
<dbReference type="FunFam" id="2.60.120.290:FF:000013">
    <property type="entry name" value="Membrane frizzled-related protein"/>
    <property type="match status" value="1"/>
</dbReference>
<keyword evidence="10" id="KW-1185">Reference proteome</keyword>
<evidence type="ECO:0000259" key="8">
    <source>
        <dbReference type="PROSITE" id="PS01180"/>
    </source>
</evidence>
<feature type="compositionally biased region" description="Polar residues" evidence="5">
    <location>
        <begin position="515"/>
        <end position="528"/>
    </location>
</feature>
<gene>
    <name evidence="9" type="ORF">PHYEVI_LOCUS6032</name>
</gene>
<organism evidence="9 10">
    <name type="scientific">Phyllotreta striolata</name>
    <name type="common">Striped flea beetle</name>
    <name type="synonym">Crioceris striolata</name>
    <dbReference type="NCBI Taxonomy" id="444603"/>
    <lineage>
        <taxon>Eukaryota</taxon>
        <taxon>Metazoa</taxon>
        <taxon>Ecdysozoa</taxon>
        <taxon>Arthropoda</taxon>
        <taxon>Hexapoda</taxon>
        <taxon>Insecta</taxon>
        <taxon>Pterygota</taxon>
        <taxon>Neoptera</taxon>
        <taxon>Endopterygota</taxon>
        <taxon>Coleoptera</taxon>
        <taxon>Polyphaga</taxon>
        <taxon>Cucujiformia</taxon>
        <taxon>Chrysomeloidea</taxon>
        <taxon>Chrysomelidae</taxon>
        <taxon>Galerucinae</taxon>
        <taxon>Alticini</taxon>
        <taxon>Phyllotreta</taxon>
    </lineage>
</organism>
<feature type="transmembrane region" description="Helical" evidence="6">
    <location>
        <begin position="370"/>
        <end position="393"/>
    </location>
</feature>